<sequence length="217" mass="24133">MPYHKPLRFDSPVVFVQYQNGTWKDLGYPPTSSQGRRVSWDGRNGRPSLLAHDESLIQKDTREMANAGATSQTKSGSLGVEKTHQPAPTASSELFRARVMPNWLWSPKAGVGCAPHADRSLVQALQMLVAWLNRTRKHGSRRMGFYLGWAAATMEPVSPSTTCNKGNNSFFDRITDTRLFPARCGLGTHVLRNTTNLKSLRPQREKAGGPHQVDVHL</sequence>
<dbReference type="AlphaFoldDB" id="A0A0A1V3W0"/>
<feature type="region of interest" description="Disordered" evidence="1">
    <location>
        <begin position="195"/>
        <end position="217"/>
    </location>
</feature>
<protein>
    <submittedName>
        <fullName evidence="2">Uncharacterized protein</fullName>
    </submittedName>
</protein>
<feature type="compositionally biased region" description="Basic and acidic residues" evidence="1">
    <location>
        <begin position="202"/>
        <end position="217"/>
    </location>
</feature>
<dbReference type="EMBL" id="JELW01000002">
    <property type="protein sequence ID" value="EXV04874.1"/>
    <property type="molecule type" value="Genomic_DNA"/>
</dbReference>
<proteinExistence type="predicted"/>
<comment type="caution">
    <text evidence="2">The sequence shown here is derived from an EMBL/GenBank/DDBJ whole genome shotgun (WGS) entry which is preliminary data.</text>
</comment>
<dbReference type="HOGENOM" id="CLU_1272570_0_0_1"/>
<feature type="region of interest" description="Disordered" evidence="1">
    <location>
        <begin position="27"/>
        <end position="49"/>
    </location>
</feature>
<evidence type="ECO:0000313" key="2">
    <source>
        <dbReference type="EMBL" id="EXV04874.1"/>
    </source>
</evidence>
<evidence type="ECO:0000313" key="3">
    <source>
        <dbReference type="Proteomes" id="UP000030151"/>
    </source>
</evidence>
<evidence type="ECO:0000256" key="1">
    <source>
        <dbReference type="SAM" id="MobiDB-lite"/>
    </source>
</evidence>
<gene>
    <name evidence="2" type="ORF">X797_002559</name>
</gene>
<feature type="region of interest" description="Disordered" evidence="1">
    <location>
        <begin position="65"/>
        <end position="89"/>
    </location>
</feature>
<organism evidence="2 3">
    <name type="scientific">Metarhizium robertsii</name>
    <dbReference type="NCBI Taxonomy" id="568076"/>
    <lineage>
        <taxon>Eukaryota</taxon>
        <taxon>Fungi</taxon>
        <taxon>Dikarya</taxon>
        <taxon>Ascomycota</taxon>
        <taxon>Pezizomycotina</taxon>
        <taxon>Sordariomycetes</taxon>
        <taxon>Hypocreomycetidae</taxon>
        <taxon>Hypocreales</taxon>
        <taxon>Clavicipitaceae</taxon>
        <taxon>Metarhizium</taxon>
    </lineage>
</organism>
<name>A0A0A1V3W0_9HYPO</name>
<dbReference type="Proteomes" id="UP000030151">
    <property type="component" value="Unassembled WGS sequence"/>
</dbReference>
<reference evidence="2 3" key="1">
    <citation type="submission" date="2014-02" db="EMBL/GenBank/DDBJ databases">
        <title>The genome sequence of the entomopathogenic fungus Metarhizium robertsii ARSEF 2575.</title>
        <authorList>
            <person name="Giuliano Garisto Donzelli B."/>
            <person name="Roe B.A."/>
            <person name="Macmil S.L."/>
            <person name="Krasnoff S.B."/>
            <person name="Gibson D.M."/>
        </authorList>
    </citation>
    <scope>NUCLEOTIDE SEQUENCE [LARGE SCALE GENOMIC DNA]</scope>
    <source>
        <strain evidence="2 3">ARSEF 2575</strain>
    </source>
</reference>
<accession>A0A0A1V3W0</accession>